<gene>
    <name evidence="1" type="ORF">ACOLOM_LOCUS9015</name>
</gene>
<proteinExistence type="predicted"/>
<reference evidence="1" key="1">
    <citation type="submission" date="2021-06" db="EMBL/GenBank/DDBJ databases">
        <authorList>
            <person name="Kallberg Y."/>
            <person name="Tangrot J."/>
            <person name="Rosling A."/>
        </authorList>
    </citation>
    <scope>NUCLEOTIDE SEQUENCE</scope>
    <source>
        <strain evidence="1">CL356</strain>
    </source>
</reference>
<evidence type="ECO:0000313" key="1">
    <source>
        <dbReference type="EMBL" id="CAG8672597.1"/>
    </source>
</evidence>
<keyword evidence="2" id="KW-1185">Reference proteome</keyword>
<evidence type="ECO:0000313" key="2">
    <source>
        <dbReference type="Proteomes" id="UP000789525"/>
    </source>
</evidence>
<name>A0ACA9NS86_9GLOM</name>
<organism evidence="1 2">
    <name type="scientific">Acaulospora colombiana</name>
    <dbReference type="NCBI Taxonomy" id="27376"/>
    <lineage>
        <taxon>Eukaryota</taxon>
        <taxon>Fungi</taxon>
        <taxon>Fungi incertae sedis</taxon>
        <taxon>Mucoromycota</taxon>
        <taxon>Glomeromycotina</taxon>
        <taxon>Glomeromycetes</taxon>
        <taxon>Diversisporales</taxon>
        <taxon>Acaulosporaceae</taxon>
        <taxon>Acaulospora</taxon>
    </lineage>
</organism>
<dbReference type="EMBL" id="CAJVPT010024900">
    <property type="protein sequence ID" value="CAG8672597.1"/>
    <property type="molecule type" value="Genomic_DNA"/>
</dbReference>
<dbReference type="Proteomes" id="UP000789525">
    <property type="component" value="Unassembled WGS sequence"/>
</dbReference>
<protein>
    <submittedName>
        <fullName evidence="1">4284_t:CDS:1</fullName>
    </submittedName>
</protein>
<sequence>MSPMYLPNEQCSAKRVSSSGKLFMGKVRMSNVAPVPSRIRMLVGSQLFSKFQHHASNDFPEYLGHLYSRKANGILEFARTDKAMSNVDHPNEPMFVEPQVLIPRLAHSLKRDTRSRNTGTEME</sequence>
<accession>A0ACA9NS86</accession>
<comment type="caution">
    <text evidence="1">The sequence shown here is derived from an EMBL/GenBank/DDBJ whole genome shotgun (WGS) entry which is preliminary data.</text>
</comment>